<evidence type="ECO:0000256" key="1">
    <source>
        <dbReference type="SAM" id="Phobius"/>
    </source>
</evidence>
<dbReference type="EMBL" id="LR796146">
    <property type="protein sequence ID" value="CAB4121412.1"/>
    <property type="molecule type" value="Genomic_DNA"/>
</dbReference>
<accession>A0A6J5KJU8</accession>
<keyword evidence="1" id="KW-0472">Membrane</keyword>
<evidence type="ECO:0000313" key="2">
    <source>
        <dbReference type="EMBL" id="CAB4121412.1"/>
    </source>
</evidence>
<sequence>MTASHYIVALVGVGYAVVGAQQLKMGNTGPGIMWLGYAFSQIGLWMGLAK</sequence>
<keyword evidence="1" id="KW-0812">Transmembrane</keyword>
<name>A0A6J5KJU8_9CAUD</name>
<organism evidence="2">
    <name type="scientific">uncultured Caudovirales phage</name>
    <dbReference type="NCBI Taxonomy" id="2100421"/>
    <lineage>
        <taxon>Viruses</taxon>
        <taxon>Duplodnaviria</taxon>
        <taxon>Heunggongvirae</taxon>
        <taxon>Uroviricota</taxon>
        <taxon>Caudoviricetes</taxon>
        <taxon>Peduoviridae</taxon>
        <taxon>Maltschvirus</taxon>
        <taxon>Maltschvirus maltsch</taxon>
    </lineage>
</organism>
<keyword evidence="1" id="KW-1133">Transmembrane helix</keyword>
<proteinExistence type="predicted"/>
<gene>
    <name evidence="2" type="ORF">UFOVP12_47</name>
</gene>
<feature type="transmembrane region" description="Helical" evidence="1">
    <location>
        <begin position="30"/>
        <end position="48"/>
    </location>
</feature>
<protein>
    <submittedName>
        <fullName evidence="2">Uncharacterized protein</fullName>
    </submittedName>
</protein>
<reference evidence="2" key="1">
    <citation type="submission" date="2020-04" db="EMBL/GenBank/DDBJ databases">
        <authorList>
            <person name="Chiriac C."/>
            <person name="Salcher M."/>
            <person name="Ghai R."/>
            <person name="Kavagutti S V."/>
        </authorList>
    </citation>
    <scope>NUCLEOTIDE SEQUENCE</scope>
</reference>